<gene>
    <name evidence="2" type="ORF">BDW02DRAFT_603512</name>
</gene>
<dbReference type="Proteomes" id="UP000800040">
    <property type="component" value="Unassembled WGS sequence"/>
</dbReference>
<feature type="region of interest" description="Disordered" evidence="1">
    <location>
        <begin position="170"/>
        <end position="252"/>
    </location>
</feature>
<organism evidence="2 3">
    <name type="scientific">Decorospora gaudefroyi</name>
    <dbReference type="NCBI Taxonomy" id="184978"/>
    <lineage>
        <taxon>Eukaryota</taxon>
        <taxon>Fungi</taxon>
        <taxon>Dikarya</taxon>
        <taxon>Ascomycota</taxon>
        <taxon>Pezizomycotina</taxon>
        <taxon>Dothideomycetes</taxon>
        <taxon>Pleosporomycetidae</taxon>
        <taxon>Pleosporales</taxon>
        <taxon>Pleosporineae</taxon>
        <taxon>Pleosporaceae</taxon>
        <taxon>Decorospora</taxon>
    </lineage>
</organism>
<evidence type="ECO:0000313" key="2">
    <source>
        <dbReference type="EMBL" id="KAF1828316.1"/>
    </source>
</evidence>
<evidence type="ECO:0000256" key="1">
    <source>
        <dbReference type="SAM" id="MobiDB-lite"/>
    </source>
</evidence>
<feature type="compositionally biased region" description="Polar residues" evidence="1">
    <location>
        <begin position="186"/>
        <end position="197"/>
    </location>
</feature>
<dbReference type="EMBL" id="ML975570">
    <property type="protein sequence ID" value="KAF1828316.1"/>
    <property type="molecule type" value="Genomic_DNA"/>
</dbReference>
<proteinExistence type="predicted"/>
<name>A0A6A5JXK9_9PLEO</name>
<protein>
    <submittedName>
        <fullName evidence="2">Uncharacterized protein</fullName>
    </submittedName>
</protein>
<feature type="compositionally biased region" description="Basic and acidic residues" evidence="1">
    <location>
        <begin position="198"/>
        <end position="207"/>
    </location>
</feature>
<keyword evidence="3" id="KW-1185">Reference proteome</keyword>
<evidence type="ECO:0000313" key="3">
    <source>
        <dbReference type="Proteomes" id="UP000800040"/>
    </source>
</evidence>
<accession>A0A6A5JXK9</accession>
<dbReference type="OrthoDB" id="3680189at2759"/>
<dbReference type="AlphaFoldDB" id="A0A6A5JXK9"/>
<sequence length="252" mass="27807">MFTLAAPMVWVWAVDRIRERMSDPFRRRRDIEGRIAKKYLNIDPLRNRRPPVDSIWARQREYASRMTKPPRAITADQILGNDKASFFRGIVLQSYGSSQLLTVAPAHFRPGKQKITSIAEEQFISPWDVEHSPNPVIFPWLQKCASKGSSGERSESLQAMAKAISPAPQAGFLADAPCPSADEPSSESPTQYTSSGPKSDKSSETPETRQQIQVGSPRDAESSIASSPAGQASSPLQCNTCQTTYKSPGQLK</sequence>
<reference evidence="2" key="1">
    <citation type="submission" date="2020-01" db="EMBL/GenBank/DDBJ databases">
        <authorList>
            <consortium name="DOE Joint Genome Institute"/>
            <person name="Haridas S."/>
            <person name="Albert R."/>
            <person name="Binder M."/>
            <person name="Bloem J."/>
            <person name="Labutti K."/>
            <person name="Salamov A."/>
            <person name="Andreopoulos B."/>
            <person name="Baker S.E."/>
            <person name="Barry K."/>
            <person name="Bills G."/>
            <person name="Bluhm B.H."/>
            <person name="Cannon C."/>
            <person name="Castanera R."/>
            <person name="Culley D.E."/>
            <person name="Daum C."/>
            <person name="Ezra D."/>
            <person name="Gonzalez J.B."/>
            <person name="Henrissat B."/>
            <person name="Kuo A."/>
            <person name="Liang C."/>
            <person name="Lipzen A."/>
            <person name="Lutzoni F."/>
            <person name="Magnuson J."/>
            <person name="Mondo S."/>
            <person name="Nolan M."/>
            <person name="Ohm R."/>
            <person name="Pangilinan J."/>
            <person name="Park H.-J."/>
            <person name="Ramirez L."/>
            <person name="Alfaro M."/>
            <person name="Sun H."/>
            <person name="Tritt A."/>
            <person name="Yoshinaga Y."/>
            <person name="Zwiers L.-H."/>
            <person name="Turgeon B.G."/>
            <person name="Goodwin S.B."/>
            <person name="Spatafora J.W."/>
            <person name="Crous P.W."/>
            <person name="Grigoriev I.V."/>
        </authorList>
    </citation>
    <scope>NUCLEOTIDE SEQUENCE</scope>
    <source>
        <strain evidence="2">P77</strain>
    </source>
</reference>
<feature type="compositionally biased region" description="Polar residues" evidence="1">
    <location>
        <begin position="223"/>
        <end position="252"/>
    </location>
</feature>